<evidence type="ECO:0008006" key="3">
    <source>
        <dbReference type="Google" id="ProtNLM"/>
    </source>
</evidence>
<reference evidence="1 2" key="1">
    <citation type="journal article" date="2018" name="Evol. Lett.">
        <title>Horizontal gene cluster transfer increased hallucinogenic mushroom diversity.</title>
        <authorList>
            <person name="Reynolds H.T."/>
            <person name="Vijayakumar V."/>
            <person name="Gluck-Thaler E."/>
            <person name="Korotkin H.B."/>
            <person name="Matheny P.B."/>
            <person name="Slot J.C."/>
        </authorList>
    </citation>
    <scope>NUCLEOTIDE SEQUENCE [LARGE SCALE GENOMIC DNA]</scope>
    <source>
        <strain evidence="1 2">2629</strain>
    </source>
</reference>
<evidence type="ECO:0000313" key="2">
    <source>
        <dbReference type="Proteomes" id="UP000284842"/>
    </source>
</evidence>
<dbReference type="OrthoDB" id="7042322at2759"/>
<dbReference type="InterPro" id="IPR015424">
    <property type="entry name" value="PyrdxlP-dep_Trfase"/>
</dbReference>
<dbReference type="AlphaFoldDB" id="A0A409X7V6"/>
<organism evidence="1 2">
    <name type="scientific">Panaeolus cyanescens</name>
    <dbReference type="NCBI Taxonomy" id="181874"/>
    <lineage>
        <taxon>Eukaryota</taxon>
        <taxon>Fungi</taxon>
        <taxon>Dikarya</taxon>
        <taxon>Basidiomycota</taxon>
        <taxon>Agaricomycotina</taxon>
        <taxon>Agaricomycetes</taxon>
        <taxon>Agaricomycetidae</taxon>
        <taxon>Agaricales</taxon>
        <taxon>Agaricineae</taxon>
        <taxon>Galeropsidaceae</taxon>
        <taxon>Panaeolus</taxon>
    </lineage>
</organism>
<keyword evidence="2" id="KW-1185">Reference proteome</keyword>
<protein>
    <recommendedName>
        <fullName evidence="3">Aminotransferase class I/classII domain-containing protein</fullName>
    </recommendedName>
</protein>
<dbReference type="Proteomes" id="UP000284842">
    <property type="component" value="Unassembled WGS sequence"/>
</dbReference>
<feature type="non-terminal residue" evidence="1">
    <location>
        <position position="91"/>
    </location>
</feature>
<accession>A0A409X7V6</accession>
<proteinExistence type="predicted"/>
<gene>
    <name evidence="1" type="ORF">CVT24_008494</name>
</gene>
<evidence type="ECO:0000313" key="1">
    <source>
        <dbReference type="EMBL" id="PPQ86820.1"/>
    </source>
</evidence>
<dbReference type="EMBL" id="NHTK01004411">
    <property type="protein sequence ID" value="PPQ86820.1"/>
    <property type="molecule type" value="Genomic_DNA"/>
</dbReference>
<name>A0A409X7V6_9AGAR</name>
<dbReference type="InParanoid" id="A0A409X7V6"/>
<dbReference type="SUPFAM" id="SSF53383">
    <property type="entry name" value="PLP-dependent transferases"/>
    <property type="match status" value="1"/>
</dbReference>
<sequence>MTSTNSSSLGYRVSKGALQTAPPPIPKAYEWATHYHSTPTAPLLDMSQGVPGVPPPVEVQRALGEAAGALGGYGYCRWDGEVEMRRAMVGE</sequence>
<comment type="caution">
    <text evidence="1">The sequence shown here is derived from an EMBL/GenBank/DDBJ whole genome shotgun (WGS) entry which is preliminary data.</text>
</comment>